<dbReference type="PROSITE" id="PS51206">
    <property type="entry name" value="SF3_HELICASE_1"/>
    <property type="match status" value="1"/>
</dbReference>
<evidence type="ECO:0000256" key="1">
    <source>
        <dbReference type="ARBA" id="ARBA00022741"/>
    </source>
</evidence>
<evidence type="ECO:0000256" key="4">
    <source>
        <dbReference type="ARBA" id="ARBA00022840"/>
    </source>
</evidence>
<dbReference type="InterPro" id="IPR006500">
    <property type="entry name" value="Helicase_put_C_phage/plasmid"/>
</dbReference>
<dbReference type="RefSeq" id="WP_210101519.1">
    <property type="nucleotide sequence ID" value="NZ_BAABLK010000027.1"/>
</dbReference>
<dbReference type="PANTHER" id="PTHR35372:SF2">
    <property type="entry name" value="SF3 HELICASE DOMAIN-CONTAINING PROTEIN"/>
    <property type="match status" value="1"/>
</dbReference>
<dbReference type="Pfam" id="PF19263">
    <property type="entry name" value="DUF5906"/>
    <property type="match status" value="1"/>
</dbReference>
<dbReference type="SUPFAM" id="SSF52540">
    <property type="entry name" value="P-loop containing nucleoside triphosphate hydrolases"/>
    <property type="match status" value="1"/>
</dbReference>
<protein>
    <submittedName>
        <fullName evidence="6">Phage/plasmid primase, P4 family</fullName>
    </submittedName>
</protein>
<dbReference type="InterPro" id="IPR045455">
    <property type="entry name" value="NrS-1_pol-like_helicase"/>
</dbReference>
<dbReference type="PANTHER" id="PTHR35372">
    <property type="entry name" value="ATP BINDING PROTEIN-RELATED"/>
    <property type="match status" value="1"/>
</dbReference>
<dbReference type="InterPro" id="IPR014015">
    <property type="entry name" value="Helicase_SF3_DNA-vir"/>
</dbReference>
<comment type="caution">
    <text evidence="6">The sequence shown here is derived from an EMBL/GenBank/DDBJ whole genome shotgun (WGS) entry which is preliminary data.</text>
</comment>
<sequence>MTIPDYFQADTYDAAPIQWQDSGLRSHQRIAARFAQYAESTALYVHGTGWHYWDGARWAADLHKVQAHKTLTELIKVCWAAEGMTDKDLAADLRAANTGAGSNSVLDLASRRLFAAEVDVDPYLLNCQNGTLDLHKLELRPHDPADQITKICNASYTPGIDSARWVDFLNSSLPDVAVQEFLQRFTGSALIGKVIDHVLVIATGTGRNGKSVLANAVANMLGDYAVTASNDMLVSGKYKGHKSAGELSAQMVLRGSRFAVMSELEKGSELAESTMKTLTGGDTISAKFMGQDRIEFKPSHSFFMLTNELPNVDPTAKAVWARMRVVPFDVSFEGKEDTRLEDDLQLAADSILDWAVAGLWAYHREGLNAPAQVLARTDAYRAENDTVQQFMADECVMNPNARVSRSDLHHAYLEWARDNGAEQLTPRALVPRVAALPGIGEAKIRGTLHWKGAGLKNDEPNTD</sequence>
<dbReference type="Pfam" id="PF08706">
    <property type="entry name" value="D5_N"/>
    <property type="match status" value="1"/>
</dbReference>
<keyword evidence="7" id="KW-1185">Reference proteome</keyword>
<evidence type="ECO:0000256" key="3">
    <source>
        <dbReference type="ARBA" id="ARBA00022806"/>
    </source>
</evidence>
<accession>A0ABP9TMA9</accession>
<dbReference type="InterPro" id="IPR051620">
    <property type="entry name" value="ORF904-like_C"/>
</dbReference>
<feature type="domain" description="SF3 helicase" evidence="5">
    <location>
        <begin position="173"/>
        <end position="341"/>
    </location>
</feature>
<dbReference type="Gene3D" id="3.40.50.300">
    <property type="entry name" value="P-loop containing nucleotide triphosphate hydrolases"/>
    <property type="match status" value="1"/>
</dbReference>
<keyword evidence="2" id="KW-0378">Hydrolase</keyword>
<dbReference type="InterPro" id="IPR014818">
    <property type="entry name" value="Phage/plasmid_primase_P4_C"/>
</dbReference>
<dbReference type="InterPro" id="IPR004968">
    <property type="entry name" value="DNA_primase/NTPase_C"/>
</dbReference>
<gene>
    <name evidence="6" type="ORF">GCM10025778_17840</name>
</gene>
<evidence type="ECO:0000259" key="5">
    <source>
        <dbReference type="PROSITE" id="PS51206"/>
    </source>
</evidence>
<dbReference type="Pfam" id="PF03288">
    <property type="entry name" value="Pox_D5"/>
    <property type="match status" value="1"/>
</dbReference>
<dbReference type="NCBIfam" id="TIGR01613">
    <property type="entry name" value="primase_Cterm"/>
    <property type="match status" value="1"/>
</dbReference>
<evidence type="ECO:0000313" key="6">
    <source>
        <dbReference type="EMBL" id="GAA5227251.1"/>
    </source>
</evidence>
<name>A0ABP9TMA9_9MICC</name>
<dbReference type="SMART" id="SM00885">
    <property type="entry name" value="D5_N"/>
    <property type="match status" value="1"/>
</dbReference>
<organism evidence="6 7">
    <name type="scientific">Paeniglutamicibacter antarcticus</name>
    <dbReference type="NCBI Taxonomy" id="494023"/>
    <lineage>
        <taxon>Bacteria</taxon>
        <taxon>Bacillati</taxon>
        <taxon>Actinomycetota</taxon>
        <taxon>Actinomycetes</taxon>
        <taxon>Micrococcales</taxon>
        <taxon>Micrococcaceae</taxon>
        <taxon>Paeniglutamicibacter</taxon>
    </lineage>
</organism>
<proteinExistence type="predicted"/>
<reference evidence="7" key="1">
    <citation type="journal article" date="2019" name="Int. J. Syst. Evol. Microbiol.">
        <title>The Global Catalogue of Microorganisms (GCM) 10K type strain sequencing project: providing services to taxonomists for standard genome sequencing and annotation.</title>
        <authorList>
            <consortium name="The Broad Institute Genomics Platform"/>
            <consortium name="The Broad Institute Genome Sequencing Center for Infectious Disease"/>
            <person name="Wu L."/>
            <person name="Ma J."/>
        </authorList>
    </citation>
    <scope>NUCLEOTIDE SEQUENCE [LARGE SCALE GENOMIC DNA]</scope>
    <source>
        <strain evidence="7">JCM 18952</strain>
    </source>
</reference>
<evidence type="ECO:0000256" key="2">
    <source>
        <dbReference type="ARBA" id="ARBA00022801"/>
    </source>
</evidence>
<keyword evidence="1" id="KW-0547">Nucleotide-binding</keyword>
<evidence type="ECO:0000313" key="7">
    <source>
        <dbReference type="Proteomes" id="UP001501257"/>
    </source>
</evidence>
<keyword evidence="4" id="KW-0067">ATP-binding</keyword>
<dbReference type="Proteomes" id="UP001501257">
    <property type="component" value="Unassembled WGS sequence"/>
</dbReference>
<dbReference type="InterPro" id="IPR027417">
    <property type="entry name" value="P-loop_NTPase"/>
</dbReference>
<dbReference type="EMBL" id="BAABLK010000027">
    <property type="protein sequence ID" value="GAA5227251.1"/>
    <property type="molecule type" value="Genomic_DNA"/>
</dbReference>
<keyword evidence="3" id="KW-0347">Helicase</keyword>